<evidence type="ECO:0000313" key="7">
    <source>
        <dbReference type="Proteomes" id="UP000430404"/>
    </source>
</evidence>
<accession>A0A653K8E7</accession>
<evidence type="ECO:0000259" key="1">
    <source>
        <dbReference type="Pfam" id="PF13524"/>
    </source>
</evidence>
<dbReference type="EMBL" id="PISJ01000014">
    <property type="protein sequence ID" value="PKF32867.1"/>
    <property type="molecule type" value="Genomic_DNA"/>
</dbReference>
<reference evidence="4 7" key="3">
    <citation type="submission" date="2019-10" db="EMBL/GenBank/DDBJ databases">
        <authorList>
            <person name="Karimi E."/>
        </authorList>
    </citation>
    <scope>NUCLEOTIDE SEQUENCE [LARGE SCALE GENOMIC DNA]</scope>
    <source>
        <strain evidence="4">Acinetobacter sp. 8BE</strain>
    </source>
</reference>
<feature type="domain" description="Spore protein YkvP/CgeB glycosyl transferase-like" evidence="1">
    <location>
        <begin position="206"/>
        <end position="324"/>
    </location>
</feature>
<evidence type="ECO:0000313" key="2">
    <source>
        <dbReference type="EMBL" id="ENU22028.1"/>
    </source>
</evidence>
<evidence type="ECO:0000313" key="6">
    <source>
        <dbReference type="Proteomes" id="UP000233553"/>
    </source>
</evidence>
<evidence type="ECO:0000313" key="3">
    <source>
        <dbReference type="EMBL" id="PKF32867.1"/>
    </source>
</evidence>
<gene>
    <name evidence="4" type="ORF">ACI8B_300101</name>
    <name evidence="3" type="ORF">CW311_12555</name>
    <name evidence="2" type="ORF">F993_03303</name>
</gene>
<dbReference type="Proteomes" id="UP000013034">
    <property type="component" value="Unassembled WGS sequence"/>
</dbReference>
<dbReference type="EMBL" id="CABWKZ010000024">
    <property type="protein sequence ID" value="VXA56970.1"/>
    <property type="molecule type" value="Genomic_DNA"/>
</dbReference>
<keyword evidence="5" id="KW-1185">Reference proteome</keyword>
<proteinExistence type="predicted"/>
<organism evidence="3 6">
    <name type="scientific">Acinetobacter proteolyticus</name>
    <dbReference type="NCBI Taxonomy" id="1776741"/>
    <lineage>
        <taxon>Bacteria</taxon>
        <taxon>Pseudomonadati</taxon>
        <taxon>Pseudomonadota</taxon>
        <taxon>Gammaproteobacteria</taxon>
        <taxon>Moraxellales</taxon>
        <taxon>Moraxellaceae</taxon>
        <taxon>Acinetobacter</taxon>
    </lineage>
</organism>
<dbReference type="EMBL" id="APOI01000029">
    <property type="protein sequence ID" value="ENU22028.1"/>
    <property type="molecule type" value="Genomic_DNA"/>
</dbReference>
<dbReference type="InterPro" id="IPR055259">
    <property type="entry name" value="YkvP/CgeB_Glyco_trans-like"/>
</dbReference>
<reference evidence="2 5" key="1">
    <citation type="submission" date="2013-02" db="EMBL/GenBank/DDBJ databases">
        <title>The Genome Sequence of Acinetobacter sp. NIPH 809.</title>
        <authorList>
            <consortium name="The Broad Institute Genome Sequencing Platform"/>
            <consortium name="The Broad Institute Genome Sequencing Center for Infectious Disease"/>
            <person name="Cerqueira G."/>
            <person name="Feldgarden M."/>
            <person name="Courvalin P."/>
            <person name="Perichon B."/>
            <person name="Grillot-Courvalin C."/>
            <person name="Clermont D."/>
            <person name="Rocha E."/>
            <person name="Yoon E.-J."/>
            <person name="Nemec A."/>
            <person name="Walker B."/>
            <person name="Young S.K."/>
            <person name="Zeng Q."/>
            <person name="Gargeya S."/>
            <person name="Fitzgerald M."/>
            <person name="Haas B."/>
            <person name="Abouelleil A."/>
            <person name="Alvarado L."/>
            <person name="Arachchi H.M."/>
            <person name="Berlin A.M."/>
            <person name="Chapman S.B."/>
            <person name="Dewar J."/>
            <person name="Goldberg J."/>
            <person name="Griggs A."/>
            <person name="Gujja S."/>
            <person name="Hansen M."/>
            <person name="Howarth C."/>
            <person name="Imamovic A."/>
            <person name="Larimer J."/>
            <person name="McCowan C."/>
            <person name="Murphy C."/>
            <person name="Neiman D."/>
            <person name="Pearson M."/>
            <person name="Priest M."/>
            <person name="Roberts A."/>
            <person name="Saif S."/>
            <person name="Shea T."/>
            <person name="Sisk P."/>
            <person name="Sykes S."/>
            <person name="Wortman J."/>
            <person name="Nusbaum C."/>
            <person name="Birren B."/>
        </authorList>
    </citation>
    <scope>NUCLEOTIDE SEQUENCE [LARGE SCALE GENOMIC DNA]</scope>
    <source>
        <strain evidence="2 5">NIPH 809</strain>
    </source>
</reference>
<evidence type="ECO:0000313" key="4">
    <source>
        <dbReference type="EMBL" id="VXA56970.1"/>
    </source>
</evidence>
<dbReference type="Proteomes" id="UP000430404">
    <property type="component" value="Unassembled WGS sequence"/>
</dbReference>
<name>A0A2N0WDS5_9GAMM</name>
<reference evidence="3 6" key="2">
    <citation type="submission" date="2017-12" db="EMBL/GenBank/DDBJ databases">
        <title>Draft Genome sequences of multiple microbial strains isolated from spacecraft associated surfaces.</title>
        <authorList>
            <person name="Seuylemezian A."/>
            <person name="Vaishampayan P."/>
            <person name="Venkateswaran K."/>
        </authorList>
    </citation>
    <scope>NUCLEOTIDE SEQUENCE [LARGE SCALE GENOMIC DNA]</scope>
    <source>
        <strain evidence="3 6">2P01AA</strain>
    </source>
</reference>
<accession>A0A2N0WDS5</accession>
<evidence type="ECO:0000313" key="5">
    <source>
        <dbReference type="Proteomes" id="UP000013034"/>
    </source>
</evidence>
<sequence length="336" mass="39642">MEKSINILAVLDDFTFTALELEANVNLISYQHWFYHFFPGKIDFVLVESAWLGQNRKWQYHIADYPEHPNRNNDKVKALIQWAKKHQIPTIFWNKEDPYHFDQFIDSARLFDFIFTTDRASIPNYQNLCPDSKINYLNFPFQPKIHYPAPISQAVSRSSLFMGSYMHHMFPERREWQDILFQAAAPHGLCIINRHDDKKDKNYKFPETLKAEYLHSVPYRETGHIMRKFQQIINVNSVTTSPTMLSRRVVEGMACGRLVISNPSLALQNLFPDLCEVVETQEQADELFTQLSFGLSQQQHEKIRYACDHVFTHYTVKQWLKDILNSCQIDHPYLYA</sequence>
<dbReference type="RefSeq" id="WP_004656628.1">
    <property type="nucleotide sequence ID" value="NZ_CP158965.1"/>
</dbReference>
<protein>
    <recommendedName>
        <fullName evidence="1">Spore protein YkvP/CgeB glycosyl transferase-like domain-containing protein</fullName>
    </recommendedName>
</protein>
<dbReference type="AlphaFoldDB" id="A0A2N0WDS5"/>
<dbReference type="Proteomes" id="UP000233553">
    <property type="component" value="Unassembled WGS sequence"/>
</dbReference>
<dbReference type="Pfam" id="PF13524">
    <property type="entry name" value="Glyco_trans_1_2"/>
    <property type="match status" value="1"/>
</dbReference>